<dbReference type="Proteomes" id="UP000322873">
    <property type="component" value="Unassembled WGS sequence"/>
</dbReference>
<evidence type="ECO:0000256" key="2">
    <source>
        <dbReference type="SAM" id="Phobius"/>
    </source>
</evidence>
<organism evidence="3 4">
    <name type="scientific">Monilinia fructicola</name>
    <name type="common">Brown rot fungus</name>
    <name type="synonym">Ciboria fructicola</name>
    <dbReference type="NCBI Taxonomy" id="38448"/>
    <lineage>
        <taxon>Eukaryota</taxon>
        <taxon>Fungi</taxon>
        <taxon>Dikarya</taxon>
        <taxon>Ascomycota</taxon>
        <taxon>Pezizomycotina</taxon>
        <taxon>Leotiomycetes</taxon>
        <taxon>Helotiales</taxon>
        <taxon>Sclerotiniaceae</taxon>
        <taxon>Monilinia</taxon>
    </lineage>
</organism>
<feature type="region of interest" description="Disordered" evidence="1">
    <location>
        <begin position="49"/>
        <end position="78"/>
    </location>
</feature>
<dbReference type="AlphaFoldDB" id="A0A5M9JKQ5"/>
<accession>A0A5M9JKQ5</accession>
<name>A0A5M9JKQ5_MONFR</name>
<comment type="caution">
    <text evidence="3">The sequence shown here is derived from an EMBL/GenBank/DDBJ whole genome shotgun (WGS) entry which is preliminary data.</text>
</comment>
<protein>
    <submittedName>
        <fullName evidence="3">Uncharacterized protein</fullName>
    </submittedName>
</protein>
<sequence>MCVFSWTTTTPQQVWNFHSPLYATNLIPSCLLAFPFYALANSPSKPKHIFAHSIQPPPLPSKSHSNPRKPLNERRIRS</sequence>
<keyword evidence="2" id="KW-1133">Transmembrane helix</keyword>
<evidence type="ECO:0000256" key="1">
    <source>
        <dbReference type="SAM" id="MobiDB-lite"/>
    </source>
</evidence>
<keyword evidence="4" id="KW-1185">Reference proteome</keyword>
<evidence type="ECO:0000313" key="3">
    <source>
        <dbReference type="EMBL" id="KAA8569240.1"/>
    </source>
</evidence>
<feature type="transmembrane region" description="Helical" evidence="2">
    <location>
        <begin position="20"/>
        <end position="40"/>
    </location>
</feature>
<dbReference type="EMBL" id="VICG01000008">
    <property type="protein sequence ID" value="KAA8569240.1"/>
    <property type="molecule type" value="Genomic_DNA"/>
</dbReference>
<gene>
    <name evidence="3" type="ORF">EYC84_000906</name>
</gene>
<evidence type="ECO:0000313" key="4">
    <source>
        <dbReference type="Proteomes" id="UP000322873"/>
    </source>
</evidence>
<reference evidence="3 4" key="1">
    <citation type="submission" date="2019-06" db="EMBL/GenBank/DDBJ databases">
        <title>Genome Sequence of the Brown Rot Fungal Pathogen Monilinia fructicola.</title>
        <authorList>
            <person name="De Miccolis Angelini R.M."/>
            <person name="Landi L."/>
            <person name="Abate D."/>
            <person name="Pollastro S."/>
            <person name="Romanazzi G."/>
            <person name="Faretra F."/>
        </authorList>
    </citation>
    <scope>NUCLEOTIDE SEQUENCE [LARGE SCALE GENOMIC DNA]</scope>
    <source>
        <strain evidence="3 4">Mfrc123</strain>
    </source>
</reference>
<keyword evidence="2" id="KW-0472">Membrane</keyword>
<keyword evidence="2" id="KW-0812">Transmembrane</keyword>
<proteinExistence type="predicted"/>